<protein>
    <submittedName>
        <fullName evidence="2">Uncharacterized protein</fullName>
    </submittedName>
</protein>
<reference evidence="2 3" key="1">
    <citation type="submission" date="2019-03" db="EMBL/GenBank/DDBJ databases">
        <title>Genomic Encyclopedia of Archaeal and Bacterial Type Strains, Phase II (KMG-II): from individual species to whole genera.</title>
        <authorList>
            <person name="Goeker M."/>
        </authorList>
    </citation>
    <scope>NUCLEOTIDE SEQUENCE [LARGE SCALE GENOMIC DNA]</scope>
    <source>
        <strain evidence="2 3">DSM 24323</strain>
    </source>
</reference>
<keyword evidence="3" id="KW-1185">Reference proteome</keyword>
<accession>A0A4V3EMV4</accession>
<comment type="caution">
    <text evidence="2">The sequence shown here is derived from an EMBL/GenBank/DDBJ whole genome shotgun (WGS) entry which is preliminary data.</text>
</comment>
<dbReference type="Proteomes" id="UP000295371">
    <property type="component" value="Unassembled WGS sequence"/>
</dbReference>
<dbReference type="EMBL" id="SOAW01000002">
    <property type="protein sequence ID" value="TDT31348.1"/>
    <property type="molecule type" value="Genomic_DNA"/>
</dbReference>
<name>A0A4V3EMV4_9ACTN</name>
<evidence type="ECO:0000313" key="2">
    <source>
        <dbReference type="EMBL" id="TDT31348.1"/>
    </source>
</evidence>
<sequence>MTSSSDFSVRVDLGTDARGRDSATAFTVTVVGNAVEVQVKHGSAAAGSVVEVPEQVEHRRALPTTSTRKDPWPTVTDLTTRKQGKVRKARAKTDSDQASRWRDDEMYGDF</sequence>
<proteinExistence type="predicted"/>
<gene>
    <name evidence="2" type="ORF">CLV29_2767</name>
</gene>
<evidence type="ECO:0000256" key="1">
    <source>
        <dbReference type="SAM" id="MobiDB-lite"/>
    </source>
</evidence>
<organism evidence="2 3">
    <name type="scientific">Naumannella halotolerans</name>
    <dbReference type="NCBI Taxonomy" id="993414"/>
    <lineage>
        <taxon>Bacteria</taxon>
        <taxon>Bacillati</taxon>
        <taxon>Actinomycetota</taxon>
        <taxon>Actinomycetes</taxon>
        <taxon>Propionibacteriales</taxon>
        <taxon>Propionibacteriaceae</taxon>
        <taxon>Naumannella</taxon>
    </lineage>
</organism>
<dbReference type="AlphaFoldDB" id="A0A4V3EMV4"/>
<feature type="compositionally biased region" description="Basic and acidic residues" evidence="1">
    <location>
        <begin position="91"/>
        <end position="110"/>
    </location>
</feature>
<evidence type="ECO:0000313" key="3">
    <source>
        <dbReference type="Proteomes" id="UP000295371"/>
    </source>
</evidence>
<feature type="region of interest" description="Disordered" evidence="1">
    <location>
        <begin position="55"/>
        <end position="110"/>
    </location>
</feature>